<sequence length="324" mass="34268">MTSQREVSPHTARDAAGFVEAMKQLKDQTGLTYRQLEEQAARNGDVLARSTLADILRRSSLPRPDVLAAFVRACGEGQHVGSWLDARERIAVISPAASGTKPGASGESEGDAGIGALPETEEPTTSRQGQRKGRTLAVASVLVIPLLGAATWGLLSRSSHDSGDPSALARTPADGWVTIRPARNPDLCLTDGRDRGGAYASAVAVQLACAHATVPRTYLEPAGGGMYRIQWHHPQEGKGCLTVMSTGPVKGMLEPRNDCTHATLFRLEPAANESAGVFRLRPSTSGRCIGIVHGDTAEGAEAVEERCTRAADQQFLVRTSGDAQ</sequence>
<organism evidence="3 4">
    <name type="scientific">Streptomyces canarius</name>
    <dbReference type="NCBI Taxonomy" id="285453"/>
    <lineage>
        <taxon>Bacteria</taxon>
        <taxon>Bacillati</taxon>
        <taxon>Actinomycetota</taxon>
        <taxon>Actinomycetes</taxon>
        <taxon>Kitasatosporales</taxon>
        <taxon>Streptomycetaceae</taxon>
        <taxon>Streptomyces</taxon>
    </lineage>
</organism>
<evidence type="ECO:0008006" key="5">
    <source>
        <dbReference type="Google" id="ProtNLM"/>
    </source>
</evidence>
<dbReference type="InterPro" id="IPR035992">
    <property type="entry name" value="Ricin_B-like_lectins"/>
</dbReference>
<dbReference type="SUPFAM" id="SSF50370">
    <property type="entry name" value="Ricin B-like lectins"/>
    <property type="match status" value="1"/>
</dbReference>
<name>A0ABQ3D9Y9_9ACTN</name>
<evidence type="ECO:0000313" key="3">
    <source>
        <dbReference type="EMBL" id="GHA70518.1"/>
    </source>
</evidence>
<evidence type="ECO:0000313" key="4">
    <source>
        <dbReference type="Proteomes" id="UP000653644"/>
    </source>
</evidence>
<accession>A0ABQ3D9Y9</accession>
<keyword evidence="2" id="KW-0812">Transmembrane</keyword>
<dbReference type="Proteomes" id="UP000653644">
    <property type="component" value="Unassembled WGS sequence"/>
</dbReference>
<evidence type="ECO:0000256" key="2">
    <source>
        <dbReference type="SAM" id="Phobius"/>
    </source>
</evidence>
<dbReference type="EMBL" id="BMVN01000074">
    <property type="protein sequence ID" value="GHA70518.1"/>
    <property type="molecule type" value="Genomic_DNA"/>
</dbReference>
<dbReference type="Gene3D" id="2.80.10.50">
    <property type="match status" value="1"/>
</dbReference>
<evidence type="ECO:0000256" key="1">
    <source>
        <dbReference type="SAM" id="MobiDB-lite"/>
    </source>
</evidence>
<feature type="region of interest" description="Disordered" evidence="1">
    <location>
        <begin position="95"/>
        <end position="132"/>
    </location>
</feature>
<protein>
    <recommendedName>
        <fullName evidence="5">XRE family transcriptional regulator</fullName>
    </recommendedName>
</protein>
<gene>
    <name evidence="3" type="ORF">GCM10010345_87330</name>
</gene>
<dbReference type="CDD" id="cd00161">
    <property type="entry name" value="beta-trefoil_Ricin-like"/>
    <property type="match status" value="1"/>
</dbReference>
<keyword evidence="2" id="KW-1133">Transmembrane helix</keyword>
<keyword evidence="2" id="KW-0472">Membrane</keyword>
<keyword evidence="4" id="KW-1185">Reference proteome</keyword>
<reference evidence="4" key="1">
    <citation type="journal article" date="2019" name="Int. J. Syst. Evol. Microbiol.">
        <title>The Global Catalogue of Microorganisms (GCM) 10K type strain sequencing project: providing services to taxonomists for standard genome sequencing and annotation.</title>
        <authorList>
            <consortium name="The Broad Institute Genomics Platform"/>
            <consortium name="The Broad Institute Genome Sequencing Center for Infectious Disease"/>
            <person name="Wu L."/>
            <person name="Ma J."/>
        </authorList>
    </citation>
    <scope>NUCLEOTIDE SEQUENCE [LARGE SCALE GENOMIC DNA]</scope>
    <source>
        <strain evidence="4">JCM 4733</strain>
    </source>
</reference>
<feature type="transmembrane region" description="Helical" evidence="2">
    <location>
        <begin position="136"/>
        <end position="155"/>
    </location>
</feature>
<proteinExistence type="predicted"/>
<comment type="caution">
    <text evidence="3">The sequence shown here is derived from an EMBL/GenBank/DDBJ whole genome shotgun (WGS) entry which is preliminary data.</text>
</comment>
<dbReference type="RefSeq" id="WP_229917994.1">
    <property type="nucleotide sequence ID" value="NZ_BMVN01000074.1"/>
</dbReference>